<name>A0A926F0Y7_9BACT</name>
<evidence type="ECO:0000313" key="3">
    <source>
        <dbReference type="Proteomes" id="UP000651085"/>
    </source>
</evidence>
<reference evidence="2" key="1">
    <citation type="submission" date="2020-08" db="EMBL/GenBank/DDBJ databases">
        <title>Genome public.</title>
        <authorList>
            <person name="Liu C."/>
            <person name="Sun Q."/>
        </authorList>
    </citation>
    <scope>NUCLEOTIDE SEQUENCE</scope>
    <source>
        <strain evidence="2">N12</strain>
    </source>
</reference>
<dbReference type="Pfam" id="PF14903">
    <property type="entry name" value="WG_beta_rep"/>
    <property type="match status" value="4"/>
</dbReference>
<dbReference type="RefSeq" id="WP_262433818.1">
    <property type="nucleotide sequence ID" value="NZ_JACRTF010000001.1"/>
</dbReference>
<gene>
    <name evidence="2" type="ORF">H8744_05155</name>
</gene>
<dbReference type="EMBL" id="JACRTF010000001">
    <property type="protein sequence ID" value="MBC8592646.1"/>
    <property type="molecule type" value="Genomic_DNA"/>
</dbReference>
<keyword evidence="3" id="KW-1185">Reference proteome</keyword>
<evidence type="ECO:0000313" key="2">
    <source>
        <dbReference type="EMBL" id="MBC8592646.1"/>
    </source>
</evidence>
<feature type="chain" id="PRO_5038885329" evidence="1">
    <location>
        <begin position="28"/>
        <end position="510"/>
    </location>
</feature>
<dbReference type="AlphaFoldDB" id="A0A926F0Y7"/>
<dbReference type="PANTHER" id="PTHR37841">
    <property type="entry name" value="GLR2918 PROTEIN"/>
    <property type="match status" value="1"/>
</dbReference>
<evidence type="ECO:0000256" key="1">
    <source>
        <dbReference type="SAM" id="SignalP"/>
    </source>
</evidence>
<dbReference type="SUPFAM" id="SSF69360">
    <property type="entry name" value="Cell wall binding repeat"/>
    <property type="match status" value="2"/>
</dbReference>
<organism evidence="2 3">
    <name type="scientific">Jilunia laotingensis</name>
    <dbReference type="NCBI Taxonomy" id="2763675"/>
    <lineage>
        <taxon>Bacteria</taxon>
        <taxon>Pseudomonadati</taxon>
        <taxon>Bacteroidota</taxon>
        <taxon>Bacteroidia</taxon>
        <taxon>Bacteroidales</taxon>
        <taxon>Bacteroidaceae</taxon>
        <taxon>Jilunia</taxon>
    </lineage>
</organism>
<dbReference type="Proteomes" id="UP000651085">
    <property type="component" value="Unassembled WGS sequence"/>
</dbReference>
<feature type="signal peptide" evidence="1">
    <location>
        <begin position="1"/>
        <end position="27"/>
    </location>
</feature>
<accession>A0A926F0Y7</accession>
<protein>
    <submittedName>
        <fullName evidence="2">WG repeat-containing protein</fullName>
    </submittedName>
</protein>
<comment type="caution">
    <text evidence="2">The sequence shown here is derived from an EMBL/GenBank/DDBJ whole genome shotgun (WGS) entry which is preliminary data.</text>
</comment>
<keyword evidence="1" id="KW-0732">Signal</keyword>
<sequence>MKQLFGILLGGLIALLLCASCSSDGRANVDDSLLPIKQGDKWGYINKKGEYVINPQFDMANAFSDGLAKVCINEKYGFIDKDGKFVINPTYSSATDFFEGKAWCVAPKGAPVLLNTGGEVISEIKAARSVSNYSDGLAIAVNDNGKYWAIDGNGNTAFELPIEYAFASNFVDGLAAVQSLNRTFGYVDKKGNVVIDCQFNSAEHFMNGRAVVMSGDKYGVINKKGEFVINPQFDRMDWDDGRYIIRIGDVYGWCNEKGKIIINPQFEEAIPFLGGKLAPVVMGKQCGYIDKSGKIEINPQFQFATPFLGDVAWAYLGSKWGLINKDGKYVVNPQFDGANLSDIFFLPVRESVESEYFNKDDIVSWVLFMLNDNKVDGIKVTATSISDFRKKYHLGENAISVERKYSPDLDYGIYAEGTFVERVSDGWWGTTVHDLPNARLDYITLHLILSDRSNARLLYDALIEKFGGYNGKRGSGQYIKMKGSPGYITIYVSDKAIAGIANDDLGWSNN</sequence>
<proteinExistence type="predicted"/>
<dbReference type="PANTHER" id="PTHR37841:SF1">
    <property type="entry name" value="DUF3298 DOMAIN-CONTAINING PROTEIN"/>
    <property type="match status" value="1"/>
</dbReference>
<dbReference type="InterPro" id="IPR032774">
    <property type="entry name" value="WG_beta_rep"/>
</dbReference>